<comment type="caution">
    <text evidence="2">The sequence shown here is derived from an EMBL/GenBank/DDBJ whole genome shotgun (WGS) entry which is preliminary data.</text>
</comment>
<dbReference type="RefSeq" id="WP_258331244.1">
    <property type="nucleotide sequence ID" value="NZ_JAPTGG010000005.1"/>
</dbReference>
<accession>A0A9J6RM85</accession>
<keyword evidence="3" id="KW-1185">Reference proteome</keyword>
<feature type="region of interest" description="Disordered" evidence="1">
    <location>
        <begin position="1"/>
        <end position="51"/>
    </location>
</feature>
<dbReference type="EMBL" id="JAPTGG010000005">
    <property type="protein sequence ID" value="MCZ0865093.1"/>
    <property type="molecule type" value="Genomic_DNA"/>
</dbReference>
<sequence length="51" mass="5660">MRQGGRYQDDGKGKSDSIKLLHRTKPAVKKTEKPQQPTIADKAGEQHGTKD</sequence>
<evidence type="ECO:0000256" key="1">
    <source>
        <dbReference type="SAM" id="MobiDB-lite"/>
    </source>
</evidence>
<dbReference type="AlphaFoldDB" id="A0A9J6RM85"/>
<dbReference type="Proteomes" id="UP001069090">
    <property type="component" value="Unassembled WGS sequence"/>
</dbReference>
<organism evidence="2 3">
    <name type="scientific">Dasania phycosphaerae</name>
    <dbReference type="NCBI Taxonomy" id="2950436"/>
    <lineage>
        <taxon>Bacteria</taxon>
        <taxon>Pseudomonadati</taxon>
        <taxon>Pseudomonadota</taxon>
        <taxon>Gammaproteobacteria</taxon>
        <taxon>Cellvibrionales</taxon>
        <taxon>Spongiibacteraceae</taxon>
        <taxon>Dasania</taxon>
    </lineage>
</organism>
<evidence type="ECO:0000313" key="2">
    <source>
        <dbReference type="EMBL" id="MCZ0865093.1"/>
    </source>
</evidence>
<reference evidence="2 3" key="1">
    <citation type="submission" date="2022-12" db="EMBL/GenBank/DDBJ databases">
        <title>Dasania phycosphaerae sp. nov., isolated from particulate material of the south coast of Korea.</title>
        <authorList>
            <person name="Jiang Y."/>
        </authorList>
    </citation>
    <scope>NUCLEOTIDE SEQUENCE [LARGE SCALE GENOMIC DNA]</scope>
    <source>
        <strain evidence="2 3">GY-19</strain>
    </source>
</reference>
<evidence type="ECO:0000313" key="3">
    <source>
        <dbReference type="Proteomes" id="UP001069090"/>
    </source>
</evidence>
<feature type="compositionally biased region" description="Basic and acidic residues" evidence="1">
    <location>
        <begin position="7"/>
        <end position="19"/>
    </location>
</feature>
<protein>
    <submittedName>
        <fullName evidence="2">Uncharacterized protein</fullName>
    </submittedName>
</protein>
<proteinExistence type="predicted"/>
<name>A0A9J6RM85_9GAMM</name>
<gene>
    <name evidence="2" type="ORF">O0V09_07775</name>
</gene>
<feature type="compositionally biased region" description="Basic and acidic residues" evidence="1">
    <location>
        <begin position="42"/>
        <end position="51"/>
    </location>
</feature>